<name>A0ABW7LR25_9RHOB</name>
<dbReference type="Gene3D" id="4.10.430.10">
    <property type="entry name" value="Histone-like protein H-NS, C-terminal domain"/>
    <property type="match status" value="1"/>
</dbReference>
<dbReference type="PANTHER" id="PTHR38097:SF2">
    <property type="entry name" value="DNA-BINDING PROTEIN STPA"/>
    <property type="match status" value="1"/>
</dbReference>
<protein>
    <submittedName>
        <fullName evidence="7">H-NS family nucleoid-associated regulatory protein</fullName>
    </submittedName>
</protein>
<feature type="region of interest" description="Disordered" evidence="5">
    <location>
        <begin position="70"/>
        <end position="93"/>
    </location>
</feature>
<sequence>MFQRKASGMDFSIDALDLKELKALRSKLDRAIDGFEAKQKQKAMEAIRVAAQEHGFALKDLLSDEGLKTTPVAPKYAHPENPEQTWTGRGRKPRWVQEALDAGKSMDDLAI</sequence>
<dbReference type="InterPro" id="IPR027444">
    <property type="entry name" value="H-NS_C_dom"/>
</dbReference>
<feature type="domain" description="DNA-binding protein H-NS-like C-terminal" evidence="6">
    <location>
        <begin position="66"/>
        <end position="111"/>
    </location>
</feature>
<evidence type="ECO:0000259" key="6">
    <source>
        <dbReference type="SMART" id="SM00528"/>
    </source>
</evidence>
<keyword evidence="4" id="KW-0238">DNA-binding</keyword>
<dbReference type="Proteomes" id="UP001609376">
    <property type="component" value="Unassembled WGS sequence"/>
</dbReference>
<gene>
    <name evidence="7" type="ORF">ACHFJ0_20095</name>
</gene>
<dbReference type="Pfam" id="PF00816">
    <property type="entry name" value="Histone_HNS"/>
    <property type="match status" value="1"/>
</dbReference>
<evidence type="ECO:0000256" key="2">
    <source>
        <dbReference type="ARBA" id="ARBA00010610"/>
    </source>
</evidence>
<organism evidence="7 8">
    <name type="scientific">Paracoccus broussonetiae subsp. drimophilus</name>
    <dbReference type="NCBI Taxonomy" id="3373869"/>
    <lineage>
        <taxon>Bacteria</taxon>
        <taxon>Pseudomonadati</taxon>
        <taxon>Pseudomonadota</taxon>
        <taxon>Alphaproteobacteria</taxon>
        <taxon>Rhodobacterales</taxon>
        <taxon>Paracoccaceae</taxon>
        <taxon>Paracoccus</taxon>
        <taxon>Paracoccus broussonetiae</taxon>
    </lineage>
</organism>
<evidence type="ECO:0000256" key="3">
    <source>
        <dbReference type="ARBA" id="ARBA00022490"/>
    </source>
</evidence>
<dbReference type="SMART" id="SM00528">
    <property type="entry name" value="HNS"/>
    <property type="match status" value="1"/>
</dbReference>
<reference evidence="7 8" key="1">
    <citation type="submission" date="2024-10" db="EMBL/GenBank/DDBJ databases">
        <title>Paracoccus drimophilus sp. nov., a novel bacterium from corn roots in Hunan.</title>
        <authorList>
            <person name="Li X."/>
        </authorList>
    </citation>
    <scope>NUCLEOTIDE SEQUENCE [LARGE SCALE GENOMIC DNA]</scope>
    <source>
        <strain evidence="7 8">NGMCC 1.201697</strain>
    </source>
</reference>
<evidence type="ECO:0000256" key="5">
    <source>
        <dbReference type="SAM" id="MobiDB-lite"/>
    </source>
</evidence>
<keyword evidence="3" id="KW-0963">Cytoplasm</keyword>
<dbReference type="SUPFAM" id="SSF81273">
    <property type="entry name" value="H-NS histone-like proteins"/>
    <property type="match status" value="1"/>
</dbReference>
<accession>A0ABW7LR25</accession>
<dbReference type="InterPro" id="IPR037150">
    <property type="entry name" value="H-NS_C_dom_sf"/>
</dbReference>
<evidence type="ECO:0000313" key="8">
    <source>
        <dbReference type="Proteomes" id="UP001609376"/>
    </source>
</evidence>
<comment type="subcellular location">
    <subcellularLocation>
        <location evidence="1">Cytoplasm</location>
        <location evidence="1">Nucleoid</location>
    </subcellularLocation>
</comment>
<evidence type="ECO:0000313" key="7">
    <source>
        <dbReference type="EMBL" id="MFH5776550.1"/>
    </source>
</evidence>
<dbReference type="PANTHER" id="PTHR38097">
    <property type="match status" value="1"/>
</dbReference>
<dbReference type="EMBL" id="JBIMPR010000018">
    <property type="protein sequence ID" value="MFH5776550.1"/>
    <property type="molecule type" value="Genomic_DNA"/>
</dbReference>
<evidence type="ECO:0000256" key="1">
    <source>
        <dbReference type="ARBA" id="ARBA00004453"/>
    </source>
</evidence>
<keyword evidence="8" id="KW-1185">Reference proteome</keyword>
<comment type="caution">
    <text evidence="7">The sequence shown here is derived from an EMBL/GenBank/DDBJ whole genome shotgun (WGS) entry which is preliminary data.</text>
</comment>
<evidence type="ECO:0000256" key="4">
    <source>
        <dbReference type="ARBA" id="ARBA00023125"/>
    </source>
</evidence>
<proteinExistence type="inferred from homology"/>
<comment type="similarity">
    <text evidence="2">Belongs to the histone-like protein H-NS family.</text>
</comment>